<evidence type="ECO:0000313" key="1">
    <source>
        <dbReference type="EMBL" id="ETO91158.1"/>
    </source>
</evidence>
<dbReference type="AlphaFoldDB" id="W2V133"/>
<comment type="caution">
    <text evidence="1">The sequence shown here is derived from an EMBL/GenBank/DDBJ whole genome shotgun (WGS) entry which is preliminary data.</text>
</comment>
<dbReference type="Proteomes" id="UP000018951">
    <property type="component" value="Unassembled WGS sequence"/>
</dbReference>
<proteinExistence type="predicted"/>
<sequence>MELKKDGDQYLHIVDASIAKVYQDAMRSTLSKESEYIVISAGGVTSNIHVKVNSYGQF</sequence>
<evidence type="ECO:0000313" key="2">
    <source>
        <dbReference type="Proteomes" id="UP000018951"/>
    </source>
</evidence>
<gene>
    <name evidence="1" type="ORF">P857_646</name>
</gene>
<keyword evidence="2" id="KW-1185">Reference proteome</keyword>
<accession>W2V133</accession>
<dbReference type="EMBL" id="AXCJ01000008">
    <property type="protein sequence ID" value="ETO91158.1"/>
    <property type="molecule type" value="Genomic_DNA"/>
</dbReference>
<organism evidence="1 2">
    <name type="scientific">Candidatus Xenolissoclinum pacificiensis L6</name>
    <dbReference type="NCBI Taxonomy" id="1401685"/>
    <lineage>
        <taxon>Bacteria</taxon>
        <taxon>Pseudomonadati</taxon>
        <taxon>Pseudomonadota</taxon>
        <taxon>Alphaproteobacteria</taxon>
        <taxon>Rickettsiales</taxon>
        <taxon>Anaplasmataceae</taxon>
        <taxon>Candidatus Xenolissoclinum</taxon>
    </lineage>
</organism>
<reference evidence="1 2" key="1">
    <citation type="journal article" date="2013" name="PLoS ONE">
        <title>Bacterial endosymbiosis in a chordate host: long-term co-evolution and conservation of secondary metabolism.</title>
        <authorList>
            <person name="Kwan J.C."/>
            <person name="Schmidt E.W."/>
        </authorList>
    </citation>
    <scope>NUCLEOTIDE SEQUENCE [LARGE SCALE GENOMIC DNA]</scope>
    <source>
        <strain evidence="2">L6</strain>
    </source>
</reference>
<protein>
    <submittedName>
        <fullName evidence="1">Uncharacterized protein</fullName>
    </submittedName>
</protein>
<name>W2V133_9RICK</name>